<keyword evidence="2" id="KW-1185">Reference proteome</keyword>
<comment type="caution">
    <text evidence="1">The sequence shown here is derived from an EMBL/GenBank/DDBJ whole genome shotgun (WGS) entry which is preliminary data.</text>
</comment>
<dbReference type="EMBL" id="SOBT01000011">
    <property type="protein sequence ID" value="TDU25725.1"/>
    <property type="molecule type" value="Genomic_DNA"/>
</dbReference>
<dbReference type="Proteomes" id="UP000295341">
    <property type="component" value="Unassembled WGS sequence"/>
</dbReference>
<organism evidence="1 2">
    <name type="scientific">Panacagrimonas perspica</name>
    <dbReference type="NCBI Taxonomy" id="381431"/>
    <lineage>
        <taxon>Bacteria</taxon>
        <taxon>Pseudomonadati</taxon>
        <taxon>Pseudomonadota</taxon>
        <taxon>Gammaproteobacteria</taxon>
        <taxon>Nevskiales</taxon>
        <taxon>Nevskiaceae</taxon>
        <taxon>Panacagrimonas</taxon>
    </lineage>
</organism>
<evidence type="ECO:0000313" key="1">
    <source>
        <dbReference type="EMBL" id="TDU25725.1"/>
    </source>
</evidence>
<proteinExistence type="predicted"/>
<gene>
    <name evidence="1" type="ORF">DFR24_4170</name>
</gene>
<accession>A0A4R7NWW4</accession>
<dbReference type="RefSeq" id="WP_133883327.1">
    <property type="nucleotide sequence ID" value="NZ_MWIN01000013.1"/>
</dbReference>
<protein>
    <submittedName>
        <fullName evidence="1">Uncharacterized protein</fullName>
    </submittedName>
</protein>
<name>A0A4R7NWW4_9GAMM</name>
<sequence>MDEFDFGDGLKIVLVSIFLLGSVQLHALIDESSQHSEERDERAASRAVSAPTVDQAADVREDLDADEARLRNGPALLFKT</sequence>
<evidence type="ECO:0000313" key="2">
    <source>
        <dbReference type="Proteomes" id="UP000295341"/>
    </source>
</evidence>
<dbReference type="AlphaFoldDB" id="A0A4R7NWW4"/>
<reference evidence="1 2" key="1">
    <citation type="submission" date="2019-03" db="EMBL/GenBank/DDBJ databases">
        <title>Genomic Encyclopedia of Type Strains, Phase IV (KMG-IV): sequencing the most valuable type-strain genomes for metagenomic binning, comparative biology and taxonomic classification.</title>
        <authorList>
            <person name="Goeker M."/>
        </authorList>
    </citation>
    <scope>NUCLEOTIDE SEQUENCE [LARGE SCALE GENOMIC DNA]</scope>
    <source>
        <strain evidence="1 2">DSM 26377</strain>
    </source>
</reference>